<dbReference type="Pfam" id="PF05721">
    <property type="entry name" value="PhyH"/>
    <property type="match status" value="1"/>
</dbReference>
<dbReference type="InterPro" id="IPR008775">
    <property type="entry name" value="Phytyl_CoA_dOase-like"/>
</dbReference>
<feature type="non-terminal residue" evidence="2">
    <location>
        <position position="230"/>
    </location>
</feature>
<gene>
    <name evidence="2" type="ORF">METZ01_LOCUS294200</name>
</gene>
<sequence length="230" mass="26110">MSRHLLGDAAMHQFITEGHVAVQADYPPLFHKTVYDNLESVIGEEGNPGNNILPRIPEIQQVYEHPAVAGALTSILGPGYLMHPHRYCHLNIPGSKGQNWHKDDYVFDQNVRRHRCRWVMAFYYPQNVTEEMGPTGVMPRTQYHNTISSNNAAEATEPAKALCGKAGTVSIVNFDSWHRATPNASDKKRYMLKFQFTRMQEPDSPSWHNEASVWHPANNDPHPDLSEAVW</sequence>
<evidence type="ECO:0008006" key="3">
    <source>
        <dbReference type="Google" id="ProtNLM"/>
    </source>
</evidence>
<feature type="compositionally biased region" description="Basic and acidic residues" evidence="1">
    <location>
        <begin position="221"/>
        <end position="230"/>
    </location>
</feature>
<dbReference type="Gene3D" id="2.60.120.620">
    <property type="entry name" value="q2cbj1_9rhob like domain"/>
    <property type="match status" value="1"/>
</dbReference>
<name>A0A382LXP4_9ZZZZ</name>
<proteinExistence type="predicted"/>
<dbReference type="SUPFAM" id="SSF51197">
    <property type="entry name" value="Clavaminate synthase-like"/>
    <property type="match status" value="1"/>
</dbReference>
<dbReference type="AlphaFoldDB" id="A0A382LXP4"/>
<evidence type="ECO:0000256" key="1">
    <source>
        <dbReference type="SAM" id="MobiDB-lite"/>
    </source>
</evidence>
<protein>
    <recommendedName>
        <fullName evidence="3">Phytanoyl-CoA dioxygenase</fullName>
    </recommendedName>
</protein>
<accession>A0A382LXP4</accession>
<feature type="region of interest" description="Disordered" evidence="1">
    <location>
        <begin position="202"/>
        <end position="230"/>
    </location>
</feature>
<evidence type="ECO:0000313" key="2">
    <source>
        <dbReference type="EMBL" id="SVC41346.1"/>
    </source>
</evidence>
<reference evidence="2" key="1">
    <citation type="submission" date="2018-05" db="EMBL/GenBank/DDBJ databases">
        <authorList>
            <person name="Lanie J.A."/>
            <person name="Ng W.-L."/>
            <person name="Kazmierczak K.M."/>
            <person name="Andrzejewski T.M."/>
            <person name="Davidsen T.M."/>
            <person name="Wayne K.J."/>
            <person name="Tettelin H."/>
            <person name="Glass J.I."/>
            <person name="Rusch D."/>
            <person name="Podicherti R."/>
            <person name="Tsui H.-C.T."/>
            <person name="Winkler M.E."/>
        </authorList>
    </citation>
    <scope>NUCLEOTIDE SEQUENCE</scope>
</reference>
<organism evidence="2">
    <name type="scientific">marine metagenome</name>
    <dbReference type="NCBI Taxonomy" id="408172"/>
    <lineage>
        <taxon>unclassified sequences</taxon>
        <taxon>metagenomes</taxon>
        <taxon>ecological metagenomes</taxon>
    </lineage>
</organism>
<dbReference type="EMBL" id="UINC01089886">
    <property type="protein sequence ID" value="SVC41346.1"/>
    <property type="molecule type" value="Genomic_DNA"/>
</dbReference>